<gene>
    <name evidence="1" type="ORF">NUW58_g7133</name>
</gene>
<dbReference type="Proteomes" id="UP001143856">
    <property type="component" value="Unassembled WGS sequence"/>
</dbReference>
<evidence type="ECO:0000313" key="2">
    <source>
        <dbReference type="Proteomes" id="UP001143856"/>
    </source>
</evidence>
<accession>A0ACC1NKA3</accession>
<proteinExistence type="predicted"/>
<reference evidence="1" key="1">
    <citation type="submission" date="2022-10" db="EMBL/GenBank/DDBJ databases">
        <title>Genome Sequence of Xylaria curta.</title>
        <authorList>
            <person name="Buettner E."/>
        </authorList>
    </citation>
    <scope>NUCLEOTIDE SEQUENCE</scope>
    <source>
        <strain evidence="1">Babe10</strain>
    </source>
</reference>
<organism evidence="1 2">
    <name type="scientific">Xylaria curta</name>
    <dbReference type="NCBI Taxonomy" id="42375"/>
    <lineage>
        <taxon>Eukaryota</taxon>
        <taxon>Fungi</taxon>
        <taxon>Dikarya</taxon>
        <taxon>Ascomycota</taxon>
        <taxon>Pezizomycotina</taxon>
        <taxon>Sordariomycetes</taxon>
        <taxon>Xylariomycetidae</taxon>
        <taxon>Xylariales</taxon>
        <taxon>Xylariaceae</taxon>
        <taxon>Xylaria</taxon>
    </lineage>
</organism>
<keyword evidence="2" id="KW-1185">Reference proteome</keyword>
<evidence type="ECO:0000313" key="1">
    <source>
        <dbReference type="EMBL" id="KAJ2979707.1"/>
    </source>
</evidence>
<sequence length="258" mass="29690">MAVTPIPRKLDSQTIVPAFTDEAIHNHPSEPGPATGGRFYKEDKQHPSVVFRFCPDPSRFYHFRCQDWIACLEVKCFDVPRLMREGFHWDASNVIKEDGYIEHGKEGPVVDVLTSASKRWYFLTDTNQPRRWIATLSVMALDFNTLYNFNLNQLSRELVRSAWALNQDQQKIYGYQAHTSFDEFSNTAESPAVGFNIIYDKMPMGGFWPWPQQENEPHTKDHADSRANEKVASGSPQPHSFQHIARSKENLIDVECPE</sequence>
<comment type="caution">
    <text evidence="1">The sequence shown here is derived from an EMBL/GenBank/DDBJ whole genome shotgun (WGS) entry which is preliminary data.</text>
</comment>
<name>A0ACC1NKA3_9PEZI</name>
<protein>
    <submittedName>
        <fullName evidence="1">Uncharacterized protein</fullName>
    </submittedName>
</protein>
<dbReference type="EMBL" id="JAPDGR010001776">
    <property type="protein sequence ID" value="KAJ2979707.1"/>
    <property type="molecule type" value="Genomic_DNA"/>
</dbReference>